<dbReference type="Pfam" id="PF01078">
    <property type="entry name" value="Mg_chelatase"/>
    <property type="match status" value="1"/>
</dbReference>
<dbReference type="InterPro" id="IPR014721">
    <property type="entry name" value="Ribsml_uS5_D2-typ_fold_subgr"/>
</dbReference>
<dbReference type="InterPro" id="IPR027417">
    <property type="entry name" value="P-loop_NTPase"/>
</dbReference>
<dbReference type="SUPFAM" id="SSF54211">
    <property type="entry name" value="Ribosomal protein S5 domain 2-like"/>
    <property type="match status" value="1"/>
</dbReference>
<dbReference type="InterPro" id="IPR045006">
    <property type="entry name" value="CHLI-like"/>
</dbReference>
<dbReference type="InterPro" id="IPR000523">
    <property type="entry name" value="Mg_chelatse_chII-like_cat_dom"/>
</dbReference>
<dbReference type="AlphaFoldDB" id="A0A642BXV6"/>
<dbReference type="GO" id="GO:0005524">
    <property type="term" value="F:ATP binding"/>
    <property type="evidence" value="ECO:0007669"/>
    <property type="project" value="InterPro"/>
</dbReference>
<dbReference type="EMBL" id="VWFQ01000207">
    <property type="protein sequence ID" value="KAA4631005.1"/>
    <property type="molecule type" value="Genomic_DNA"/>
</dbReference>
<organism evidence="2">
    <name type="scientific">Bacteroides ovatus</name>
    <dbReference type="NCBI Taxonomy" id="28116"/>
    <lineage>
        <taxon>Bacteria</taxon>
        <taxon>Pseudomonadati</taxon>
        <taxon>Bacteroidota</taxon>
        <taxon>Bacteroidia</taxon>
        <taxon>Bacteroidales</taxon>
        <taxon>Bacteroidaceae</taxon>
        <taxon>Bacteroides</taxon>
    </lineage>
</organism>
<dbReference type="Pfam" id="PF13541">
    <property type="entry name" value="ChlI"/>
    <property type="match status" value="1"/>
</dbReference>
<feature type="non-terminal residue" evidence="2">
    <location>
        <position position="259"/>
    </location>
</feature>
<protein>
    <submittedName>
        <fullName evidence="2">AAA domain-containing protein</fullName>
    </submittedName>
</protein>
<dbReference type="Gene3D" id="3.40.50.300">
    <property type="entry name" value="P-loop containing nucleotide triphosphate hydrolases"/>
    <property type="match status" value="1"/>
</dbReference>
<dbReference type="PANTHER" id="PTHR32039">
    <property type="entry name" value="MAGNESIUM-CHELATASE SUBUNIT CHLI"/>
    <property type="match status" value="1"/>
</dbReference>
<dbReference type="PANTHER" id="PTHR32039:SF7">
    <property type="entry name" value="COMPETENCE PROTEIN COMM"/>
    <property type="match status" value="1"/>
</dbReference>
<evidence type="ECO:0000313" key="2">
    <source>
        <dbReference type="EMBL" id="KAA4631005.1"/>
    </source>
</evidence>
<proteinExistence type="predicted"/>
<sequence>MLVKSYAAAVQGISATVITIEVNCTKGIQFFLVGLPDVAVRESHERIISALQVSGYKFPRNRIVINMAPADIRKEGSSYDLPLAIGILAAAEELDASRLGHYMMMGELSLDGSLKPVKGILPIAIKAREEGFKGFIVPKQNAREAAVVNDLDVYGVSTIKEVIEFIAGRRDLEPTVVNTREEFYARQLQFEADFSDVRGQENVKRALEVAAAGSHNLILIGPPGSGKSMLAKRLPSILPPFTLQESLETTKIHSVAGKI</sequence>
<reference evidence="2" key="1">
    <citation type="journal article" date="2019" name="Nat. Med.">
        <title>A library of human gut bacterial isolates paired with longitudinal multiomics data enables mechanistic microbiome research.</title>
        <authorList>
            <person name="Poyet M."/>
            <person name="Groussin M."/>
            <person name="Gibbons S.M."/>
            <person name="Avila-Pacheco J."/>
            <person name="Jiang X."/>
            <person name="Kearney S.M."/>
            <person name="Perrotta A.R."/>
            <person name="Berdy B."/>
            <person name="Zhao S."/>
            <person name="Lieberman T.D."/>
            <person name="Swanson P.K."/>
            <person name="Smith M."/>
            <person name="Roesemann S."/>
            <person name="Alexander J.E."/>
            <person name="Rich S.A."/>
            <person name="Livny J."/>
            <person name="Vlamakis H."/>
            <person name="Clish C."/>
            <person name="Bullock K."/>
            <person name="Deik A."/>
            <person name="Scott J."/>
            <person name="Pierce K.A."/>
            <person name="Xavier R.J."/>
            <person name="Alm E.J."/>
        </authorList>
    </citation>
    <scope>NUCLEOTIDE SEQUENCE</scope>
    <source>
        <strain evidence="2">BIOML-A16</strain>
    </source>
</reference>
<dbReference type="Gene3D" id="3.30.230.10">
    <property type="match status" value="1"/>
</dbReference>
<name>A0A642BXV6_BACOV</name>
<dbReference type="SUPFAM" id="SSF52540">
    <property type="entry name" value="P-loop containing nucleoside triphosphate hydrolases"/>
    <property type="match status" value="1"/>
</dbReference>
<evidence type="ECO:0000259" key="1">
    <source>
        <dbReference type="Pfam" id="PF01078"/>
    </source>
</evidence>
<accession>A0A642BXV6</accession>
<comment type="caution">
    <text evidence="2">The sequence shown here is derived from an EMBL/GenBank/DDBJ whole genome shotgun (WGS) entry which is preliminary data.</text>
</comment>
<gene>
    <name evidence="2" type="ORF">F3B52_27845</name>
</gene>
<feature type="domain" description="Magnesium chelatase ChlI-like catalytic" evidence="1">
    <location>
        <begin position="193"/>
        <end position="257"/>
    </location>
</feature>
<dbReference type="InterPro" id="IPR020568">
    <property type="entry name" value="Ribosomal_Su5_D2-typ_SF"/>
</dbReference>